<evidence type="ECO:0000256" key="1">
    <source>
        <dbReference type="ARBA" id="ARBA00022679"/>
    </source>
</evidence>
<dbReference type="RefSeq" id="WP_310549285.1">
    <property type="nucleotide sequence ID" value="NZ_JAVKGR010000021.1"/>
</dbReference>
<feature type="domain" description="Thiamine pyrophosphate enzyme TPP-binding" evidence="8">
    <location>
        <begin position="562"/>
        <end position="675"/>
    </location>
</feature>
<comment type="function">
    <text evidence="6">Catalyzes the thiamine diphosphate-dependent decarboxylation of 2-oxoglutarate and the subsequent addition of the resulting succinic semialdehyde-thiamine pyrophosphate anion to isochorismate to yield 2-succinyl-5-enolpyruvyl-6-hydroxy-3-cyclohexene-1-carboxylate (SEPHCHC).</text>
</comment>
<organism evidence="10 11">
    <name type="scientific">Nesterenkonia aerolata</name>
    <dbReference type="NCBI Taxonomy" id="3074079"/>
    <lineage>
        <taxon>Bacteria</taxon>
        <taxon>Bacillati</taxon>
        <taxon>Actinomycetota</taxon>
        <taxon>Actinomycetes</taxon>
        <taxon>Micrococcales</taxon>
        <taxon>Micrococcaceae</taxon>
        <taxon>Nesterenkonia</taxon>
    </lineage>
</organism>
<dbReference type="InterPro" id="IPR004433">
    <property type="entry name" value="MenaQ_synth_MenD"/>
</dbReference>
<dbReference type="Gene3D" id="3.40.50.970">
    <property type="match status" value="2"/>
</dbReference>
<gene>
    <name evidence="6" type="primary">menD</name>
    <name evidence="10" type="ORF">RIL96_12110</name>
</gene>
<evidence type="ECO:0000256" key="5">
    <source>
        <dbReference type="ARBA" id="ARBA00023211"/>
    </source>
</evidence>
<dbReference type="Gene3D" id="3.40.50.1220">
    <property type="entry name" value="TPP-binding domain"/>
    <property type="match status" value="1"/>
</dbReference>
<dbReference type="InterPro" id="IPR029061">
    <property type="entry name" value="THDP-binding"/>
</dbReference>
<evidence type="ECO:0000256" key="4">
    <source>
        <dbReference type="ARBA" id="ARBA00023052"/>
    </source>
</evidence>
<comment type="pathway">
    <text evidence="6">Quinol/quinone metabolism; 1,4-dihydroxy-2-naphthoate biosynthesis; 1,4-dihydroxy-2-naphthoate from chorismate: step 2/7.</text>
</comment>
<keyword evidence="2 6" id="KW-0479">Metal-binding</keyword>
<sequence length="709" mass="75046">MRTSGGPFREFDDSHDADALRLARRAVRGLCLSVRHVVVAPGSRSAPLAYALAEAEQMGALSVHMRIDERSAAFTALGIAMSGGEPAAVVTTSGTAVGNLLPAVMEADLSGVPLVVITADRPEELHGTGANQTTWQQGMFAGRVRDEVHLEQGEVRLEPVSRDDILSAETQVALLMRQATDFRGGGPGPVHLNIGFCDPLVPAEEPEQPPTGRPGAVQQRWARTPVIAAERRRALYETASPTEHLRAESLLSGVDAPGQWADRQEQEAARAQIRTRLAAESQMPQRRTVFVLGDRAPAQAAEVAALLGHPLFAEPTSGARDVGVIPAYRVLLAAGDADREAGIREAGVQEAGADGDSGREPHGEQAAPGRGPSLCGALTGEIERVVVAGRPTLSRPVARLLARDDIDVRQFAPDPIPWADQRLPREILSTRDALEEFAGVAPPGWRERWTEAGRGLRHIIDEELAAEAPAQPAPDAPAPPASPPAEPTLLSVAVAKTVVETVGTPVLLGSSSVIRDVDLTADLTVGLSVDIAASTGSPADRTGSGGARAVPRLSAMRGLAGIDGNVSAASGMALAADRRVTAVVGDLTFLHDLNALLIPSTEPRPSVDVVVINDAGGAIFDQLEHGAVGRRPGYAQTVERLFGTPQQVDLQALAAGFDVEYRRPTSHEELIAALAYPDDRLGLRIIEVRTERRGLRKLHSRIAARARRL</sequence>
<dbReference type="InterPro" id="IPR011766">
    <property type="entry name" value="TPP_enzyme_TPP-bd"/>
</dbReference>
<dbReference type="CDD" id="cd02009">
    <property type="entry name" value="TPP_SHCHC_synthase"/>
    <property type="match status" value="1"/>
</dbReference>
<comment type="similarity">
    <text evidence="6">Belongs to the TPP enzyme family. MenD subfamily.</text>
</comment>
<dbReference type="CDD" id="cd07037">
    <property type="entry name" value="TPP_PYR_MenD"/>
    <property type="match status" value="1"/>
</dbReference>
<keyword evidence="3 6" id="KW-0460">Magnesium</keyword>
<comment type="cofactor">
    <cofactor evidence="6">
        <name>thiamine diphosphate</name>
        <dbReference type="ChEBI" id="CHEBI:58937"/>
    </cofactor>
    <text evidence="6">Binds 1 thiamine pyrophosphate per subunit.</text>
</comment>
<dbReference type="PANTHER" id="PTHR42916">
    <property type="entry name" value="2-SUCCINYL-5-ENOLPYRUVYL-6-HYDROXY-3-CYCLOHEXENE-1-CARBOXYLATE SYNTHASE"/>
    <property type="match status" value="1"/>
</dbReference>
<keyword evidence="4 6" id="KW-0786">Thiamine pyrophosphate</keyword>
<dbReference type="InterPro" id="IPR012001">
    <property type="entry name" value="Thiamin_PyroP_enz_TPP-bd_dom"/>
</dbReference>
<dbReference type="SUPFAM" id="SSF52518">
    <property type="entry name" value="Thiamin diphosphate-binding fold (THDP-binding)"/>
    <property type="match status" value="2"/>
</dbReference>
<protein>
    <recommendedName>
        <fullName evidence="6">2-succinyl-5-enolpyruvyl-6-hydroxy-3-cyclohexene-1-carboxylate synthase</fullName>
        <shortName evidence="6">SEPHCHC synthase</shortName>
        <ecNumber evidence="6">2.2.1.9</ecNumber>
    </recommendedName>
    <alternativeName>
        <fullName evidence="6">Menaquinone biosynthesis protein MenD</fullName>
    </alternativeName>
</protein>
<dbReference type="EMBL" id="JAVKGR010000021">
    <property type="protein sequence ID" value="MDR8020305.1"/>
    <property type="molecule type" value="Genomic_DNA"/>
</dbReference>
<evidence type="ECO:0000313" key="10">
    <source>
        <dbReference type="EMBL" id="MDR8020305.1"/>
    </source>
</evidence>
<proteinExistence type="inferred from homology"/>
<comment type="caution">
    <text evidence="10">The sequence shown here is derived from an EMBL/GenBank/DDBJ whole genome shotgun (WGS) entry which is preliminary data.</text>
</comment>
<evidence type="ECO:0000259" key="9">
    <source>
        <dbReference type="Pfam" id="PF02776"/>
    </source>
</evidence>
<evidence type="ECO:0000256" key="7">
    <source>
        <dbReference type="SAM" id="MobiDB-lite"/>
    </source>
</evidence>
<dbReference type="Pfam" id="PF02775">
    <property type="entry name" value="TPP_enzyme_C"/>
    <property type="match status" value="1"/>
</dbReference>
<dbReference type="Proteomes" id="UP001251870">
    <property type="component" value="Unassembled WGS sequence"/>
</dbReference>
<accession>A0ABU2DVJ8</accession>
<evidence type="ECO:0000256" key="6">
    <source>
        <dbReference type="HAMAP-Rule" id="MF_01659"/>
    </source>
</evidence>
<name>A0ABU2DVJ8_9MICC</name>
<dbReference type="EC" id="2.2.1.9" evidence="6"/>
<reference evidence="10 11" key="1">
    <citation type="submission" date="2023-09" db="EMBL/GenBank/DDBJ databases">
        <title>Description of three actinobacteria isolated from air of manufacturing shop in a pharmaceutical factory.</title>
        <authorList>
            <person name="Zhang D.-F."/>
        </authorList>
    </citation>
    <scope>NUCLEOTIDE SEQUENCE [LARGE SCALE GENOMIC DNA]</scope>
    <source>
        <strain evidence="10 11">LY-0111</strain>
    </source>
</reference>
<evidence type="ECO:0000259" key="8">
    <source>
        <dbReference type="Pfam" id="PF02775"/>
    </source>
</evidence>
<comment type="catalytic activity">
    <reaction evidence="6">
        <text>isochorismate + 2-oxoglutarate + H(+) = 5-enolpyruvoyl-6-hydroxy-2-succinyl-cyclohex-3-ene-1-carboxylate + CO2</text>
        <dbReference type="Rhea" id="RHEA:25593"/>
        <dbReference type="ChEBI" id="CHEBI:15378"/>
        <dbReference type="ChEBI" id="CHEBI:16526"/>
        <dbReference type="ChEBI" id="CHEBI:16810"/>
        <dbReference type="ChEBI" id="CHEBI:29780"/>
        <dbReference type="ChEBI" id="CHEBI:58818"/>
        <dbReference type="EC" id="2.2.1.9"/>
    </reaction>
</comment>
<comment type="pathway">
    <text evidence="6">Quinol/quinone metabolism; menaquinone biosynthesis.</text>
</comment>
<comment type="subunit">
    <text evidence="6">Homodimer.</text>
</comment>
<feature type="domain" description="Thiamine pyrophosphate enzyme N-terminal TPP-binding" evidence="9">
    <location>
        <begin position="33"/>
        <end position="135"/>
    </location>
</feature>
<evidence type="ECO:0000256" key="3">
    <source>
        <dbReference type="ARBA" id="ARBA00022842"/>
    </source>
</evidence>
<keyword evidence="5 6" id="KW-0464">Manganese</keyword>
<keyword evidence="11" id="KW-1185">Reference proteome</keyword>
<evidence type="ECO:0000256" key="2">
    <source>
        <dbReference type="ARBA" id="ARBA00022723"/>
    </source>
</evidence>
<dbReference type="HAMAP" id="MF_01659">
    <property type="entry name" value="MenD"/>
    <property type="match status" value="1"/>
</dbReference>
<comment type="cofactor">
    <cofactor evidence="6">
        <name>Mg(2+)</name>
        <dbReference type="ChEBI" id="CHEBI:18420"/>
    </cofactor>
    <cofactor evidence="6">
        <name>Mn(2+)</name>
        <dbReference type="ChEBI" id="CHEBI:29035"/>
    </cofactor>
</comment>
<dbReference type="Pfam" id="PF02776">
    <property type="entry name" value="TPP_enzyme_N"/>
    <property type="match status" value="1"/>
</dbReference>
<dbReference type="PANTHER" id="PTHR42916:SF1">
    <property type="entry name" value="PROTEIN PHYLLO, CHLOROPLASTIC"/>
    <property type="match status" value="1"/>
</dbReference>
<keyword evidence="1 6" id="KW-0808">Transferase</keyword>
<feature type="region of interest" description="Disordered" evidence="7">
    <location>
        <begin position="347"/>
        <end position="374"/>
    </location>
</feature>
<keyword evidence="6" id="KW-0474">Menaquinone biosynthesis</keyword>
<evidence type="ECO:0000313" key="11">
    <source>
        <dbReference type="Proteomes" id="UP001251870"/>
    </source>
</evidence>